<dbReference type="Pfam" id="PF05907">
    <property type="entry name" value="CXXC_Zn-b_euk"/>
    <property type="match status" value="1"/>
</dbReference>
<keyword evidence="2" id="KW-0479">Metal-binding</keyword>
<protein>
    <submittedName>
        <fullName evidence="4">Uncharacterized protein</fullName>
    </submittedName>
</protein>
<comment type="similarity">
    <text evidence="1">Belongs to the UPF0587 family.</text>
</comment>
<accession>A0A8H8PAE0</accession>
<dbReference type="KEGG" id="rsx:RhiXN_01812"/>
<dbReference type="RefSeq" id="XP_043187454.1">
    <property type="nucleotide sequence ID" value="XM_043321631.1"/>
</dbReference>
<dbReference type="GO" id="GO:0008270">
    <property type="term" value="F:zinc ion binding"/>
    <property type="evidence" value="ECO:0007669"/>
    <property type="project" value="TreeGrafter"/>
</dbReference>
<name>A0A8H8PAE0_9AGAM</name>
<dbReference type="SUPFAM" id="SSF141678">
    <property type="entry name" value="MAL13P1.257-like"/>
    <property type="match status" value="1"/>
</dbReference>
<keyword evidence="3" id="KW-0862">Zinc</keyword>
<gene>
    <name evidence="4" type="ORF">RhiXN_01812</name>
</gene>
<proteinExistence type="inferred from homology"/>
<dbReference type="Proteomes" id="UP000650533">
    <property type="component" value="Chromosome 16"/>
</dbReference>
<evidence type="ECO:0000313" key="5">
    <source>
        <dbReference type="Proteomes" id="UP000650533"/>
    </source>
</evidence>
<evidence type="ECO:0000313" key="4">
    <source>
        <dbReference type="EMBL" id="QRW27217.1"/>
    </source>
</evidence>
<dbReference type="InterPro" id="IPR008584">
    <property type="entry name" value="CXXC_Zn-binding_euk"/>
</dbReference>
<dbReference type="GeneID" id="67024094"/>
<evidence type="ECO:0000256" key="2">
    <source>
        <dbReference type="ARBA" id="ARBA00022723"/>
    </source>
</evidence>
<dbReference type="PANTHER" id="PTHR12857:SF0">
    <property type="entry name" value="CXXC MOTIF CONTAINING ZINC BINDING PROTEIN"/>
    <property type="match status" value="1"/>
</dbReference>
<evidence type="ECO:0000256" key="1">
    <source>
        <dbReference type="ARBA" id="ARBA00007818"/>
    </source>
</evidence>
<dbReference type="PANTHER" id="PTHR12857">
    <property type="entry name" value="CXXC MOTIF CONTAINING ZINC BINDING PROTEIN"/>
    <property type="match status" value="1"/>
</dbReference>
<sequence length="165" mass="18667">MVRLLLQFKAELENVTDLKPADENFNWFFEAMHPKYVSMTRTEEMAVSGGKGSTANFVWRCGMCLTSLPNIRVDRESSAKFEVANPVQPYTAESSGQFAPLVTVDCRGLEFINFDPRGVWTCKGAESGTIFPEVPLDEREWTDYDEKKACPVGIMEIESKWVRAP</sequence>
<evidence type="ECO:0000256" key="3">
    <source>
        <dbReference type="ARBA" id="ARBA00022833"/>
    </source>
</evidence>
<organism evidence="4 5">
    <name type="scientific">Rhizoctonia solani</name>
    <dbReference type="NCBI Taxonomy" id="456999"/>
    <lineage>
        <taxon>Eukaryota</taxon>
        <taxon>Fungi</taxon>
        <taxon>Dikarya</taxon>
        <taxon>Basidiomycota</taxon>
        <taxon>Agaricomycotina</taxon>
        <taxon>Agaricomycetes</taxon>
        <taxon>Cantharellales</taxon>
        <taxon>Ceratobasidiaceae</taxon>
        <taxon>Rhizoctonia</taxon>
    </lineage>
</organism>
<reference evidence="4" key="1">
    <citation type="submission" date="2020-05" db="EMBL/GenBank/DDBJ databases">
        <title>Evolutionary and genomic comparisons of hybrid uninucleate and nonhybrid Rhizoctonia fungi.</title>
        <authorList>
            <person name="Li C."/>
            <person name="Chen X."/>
        </authorList>
    </citation>
    <scope>NUCLEOTIDE SEQUENCE</scope>
    <source>
        <strain evidence="4">AG-1 IA</strain>
    </source>
</reference>
<dbReference type="EMBL" id="CP059673">
    <property type="protein sequence ID" value="QRW27217.1"/>
    <property type="molecule type" value="Genomic_DNA"/>
</dbReference>
<dbReference type="AlphaFoldDB" id="A0A8H8PAE0"/>